<feature type="domain" description="Nitroreductase" evidence="4">
    <location>
        <begin position="17"/>
        <end position="203"/>
    </location>
</feature>
<evidence type="ECO:0000256" key="3">
    <source>
        <dbReference type="ARBA" id="ARBA00023002"/>
    </source>
</evidence>
<evidence type="ECO:0000313" key="6">
    <source>
        <dbReference type="Proteomes" id="UP000600865"/>
    </source>
</evidence>
<evidence type="ECO:0000256" key="2">
    <source>
        <dbReference type="ARBA" id="ARBA00022643"/>
    </source>
</evidence>
<protein>
    <submittedName>
        <fullName evidence="5">NADH dehydrogenase</fullName>
    </submittedName>
</protein>
<comment type="caution">
    <text evidence="5">The sequence shown here is derived from an EMBL/GenBank/DDBJ whole genome shotgun (WGS) entry which is preliminary data.</text>
</comment>
<keyword evidence="1" id="KW-0285">Flavoprotein</keyword>
<proteinExistence type="predicted"/>
<dbReference type="SUPFAM" id="SSF55469">
    <property type="entry name" value="FMN-dependent nitroreductase-like"/>
    <property type="match status" value="1"/>
</dbReference>
<accession>A0A918KHB3</accession>
<dbReference type="InterPro" id="IPR029479">
    <property type="entry name" value="Nitroreductase"/>
</dbReference>
<dbReference type="Proteomes" id="UP000600865">
    <property type="component" value="Unassembled WGS sequence"/>
</dbReference>
<dbReference type="PANTHER" id="PTHR23026">
    <property type="entry name" value="NADPH NITROREDUCTASE"/>
    <property type="match status" value="1"/>
</dbReference>
<organism evidence="5 6">
    <name type="scientific">Litorimonas cladophorae</name>
    <dbReference type="NCBI Taxonomy" id="1220491"/>
    <lineage>
        <taxon>Bacteria</taxon>
        <taxon>Pseudomonadati</taxon>
        <taxon>Pseudomonadota</taxon>
        <taxon>Alphaproteobacteria</taxon>
        <taxon>Maricaulales</taxon>
        <taxon>Robiginitomaculaceae</taxon>
    </lineage>
</organism>
<sequence length="229" mass="25605">MSLNTDKSASVSDALDTRITCRQFLDTPVPEDVLQGLLTKALRSPSGGNLQPWKIHVMTGETLANFKKDAVEITLAGKTEEPTHPAYPQPLWEPQRSWRYKLGEDMYAKLGIPRENKMGRLVWFAQNAKFFEAPVGIIITGDKRLGAPQHMDIGIFIQSLMLLAREAGLHTAPQGWWRNWTSVCHKYLDIPEEEEVMVGMAIGFGDASANVNNLYADRASLDEVAKFYG</sequence>
<evidence type="ECO:0000313" key="5">
    <source>
        <dbReference type="EMBL" id="GGX62905.1"/>
    </source>
</evidence>
<dbReference type="PANTHER" id="PTHR23026:SF90">
    <property type="entry name" value="IODOTYROSINE DEIODINASE 1"/>
    <property type="match status" value="1"/>
</dbReference>
<keyword evidence="2" id="KW-0288">FMN</keyword>
<keyword evidence="3" id="KW-0560">Oxidoreductase</keyword>
<dbReference type="EMBL" id="BMYV01000001">
    <property type="protein sequence ID" value="GGX62905.1"/>
    <property type="molecule type" value="Genomic_DNA"/>
</dbReference>
<dbReference type="Gene3D" id="3.40.109.10">
    <property type="entry name" value="NADH Oxidase"/>
    <property type="match status" value="1"/>
</dbReference>
<keyword evidence="6" id="KW-1185">Reference proteome</keyword>
<gene>
    <name evidence="5" type="ORF">GCM10011309_11100</name>
</gene>
<dbReference type="AlphaFoldDB" id="A0A918KHB3"/>
<reference evidence="5 6" key="1">
    <citation type="journal article" date="2014" name="Int. J. Syst. Evol. Microbiol.">
        <title>Complete genome sequence of Corynebacterium casei LMG S-19264T (=DSM 44701T), isolated from a smear-ripened cheese.</title>
        <authorList>
            <consortium name="US DOE Joint Genome Institute (JGI-PGF)"/>
            <person name="Walter F."/>
            <person name="Albersmeier A."/>
            <person name="Kalinowski J."/>
            <person name="Ruckert C."/>
        </authorList>
    </citation>
    <scope>NUCLEOTIDE SEQUENCE [LARGE SCALE GENOMIC DNA]</scope>
    <source>
        <strain evidence="5 6">KCTC 23968</strain>
    </source>
</reference>
<evidence type="ECO:0000256" key="1">
    <source>
        <dbReference type="ARBA" id="ARBA00022630"/>
    </source>
</evidence>
<evidence type="ECO:0000259" key="4">
    <source>
        <dbReference type="Pfam" id="PF00881"/>
    </source>
</evidence>
<dbReference type="RefSeq" id="WP_189582462.1">
    <property type="nucleotide sequence ID" value="NZ_BMYV01000001.1"/>
</dbReference>
<dbReference type="InterPro" id="IPR050627">
    <property type="entry name" value="Nitroreductase/BluB"/>
</dbReference>
<dbReference type="GO" id="GO:0016491">
    <property type="term" value="F:oxidoreductase activity"/>
    <property type="evidence" value="ECO:0007669"/>
    <property type="project" value="UniProtKB-KW"/>
</dbReference>
<name>A0A918KHB3_9PROT</name>
<dbReference type="Pfam" id="PF00881">
    <property type="entry name" value="Nitroreductase"/>
    <property type="match status" value="1"/>
</dbReference>
<dbReference type="InterPro" id="IPR000415">
    <property type="entry name" value="Nitroreductase-like"/>
</dbReference>
<dbReference type="CDD" id="cd02136">
    <property type="entry name" value="PnbA_NfnB-like"/>
    <property type="match status" value="1"/>
</dbReference>